<comment type="caution">
    <text evidence="2">The sequence shown here is derived from an EMBL/GenBank/DDBJ whole genome shotgun (WGS) entry which is preliminary data.</text>
</comment>
<dbReference type="PATRIC" id="fig|458.5.peg.1947"/>
<sequence length="466" mass="54544">MISMTAYWQCFKDLINQLPQVKTNPEYARQIQIARNLIRIGLQIETQGITEIKEVANHLHHEAVKFNNNVAFKTEEEDYEFHLPKITSRESLIFAIVYYQHLKNYRNVQYEGTIWMLRSFVVKSVEDKKKSTACQALALLDQIKPYCVENGIPLMHDQLDRGETESPKDYITRLVKLFASVPAPQEQKKEIPIEPIEPKPLLIPSEEISGLEVCKKLEKKLTVFASQRSELKAKLASFEQKLNHFNAASQNYYTCRSRWEQLSWFTQCYYWIKSCFFSVELIESLQTTALQYESAEKALHHEINDDELKQITISQNEELSSAKDWERYRHQLQYHLQEVQKNYEQTHERLQKVKLTQQEQKNQALLQQLRDLQEEKQLLKDQYHKLLAQQATQTARIQEETADTRQLLVEETSETSDEEDLIESHTSSIENEPGYYGFFKNYLPSNATITHITVALGAIATQQLMT</sequence>
<accession>A0A0W0XQE8</accession>
<dbReference type="Proteomes" id="UP000054608">
    <property type="component" value="Unassembled WGS sequence"/>
</dbReference>
<gene>
    <name evidence="2" type="ORF">Lrub_1867</name>
</gene>
<evidence type="ECO:0000313" key="2">
    <source>
        <dbReference type="EMBL" id="KTD46945.1"/>
    </source>
</evidence>
<evidence type="ECO:0000256" key="1">
    <source>
        <dbReference type="SAM" id="Coils"/>
    </source>
</evidence>
<proteinExistence type="predicted"/>
<feature type="coiled-coil region" evidence="1">
    <location>
        <begin position="214"/>
        <end position="248"/>
    </location>
</feature>
<dbReference type="AlphaFoldDB" id="A0A0W0XQE8"/>
<feature type="coiled-coil region" evidence="1">
    <location>
        <begin position="336"/>
        <end position="389"/>
    </location>
</feature>
<organism evidence="2 3">
    <name type="scientific">Legionella rubrilucens</name>
    <dbReference type="NCBI Taxonomy" id="458"/>
    <lineage>
        <taxon>Bacteria</taxon>
        <taxon>Pseudomonadati</taxon>
        <taxon>Pseudomonadota</taxon>
        <taxon>Gammaproteobacteria</taxon>
        <taxon>Legionellales</taxon>
        <taxon>Legionellaceae</taxon>
        <taxon>Legionella</taxon>
    </lineage>
</organism>
<keyword evidence="1" id="KW-0175">Coiled coil</keyword>
<protein>
    <submittedName>
        <fullName evidence="2">Uncharacterized protein</fullName>
    </submittedName>
</protein>
<evidence type="ECO:0000313" key="3">
    <source>
        <dbReference type="Proteomes" id="UP000054608"/>
    </source>
</evidence>
<dbReference type="EMBL" id="LNYT01000020">
    <property type="protein sequence ID" value="KTD46945.1"/>
    <property type="molecule type" value="Genomic_DNA"/>
</dbReference>
<name>A0A0W0XQE8_9GAMM</name>
<reference evidence="2 3" key="1">
    <citation type="submission" date="2015-11" db="EMBL/GenBank/DDBJ databases">
        <title>Genomic analysis of 38 Legionella species identifies large and diverse effector repertoires.</title>
        <authorList>
            <person name="Burstein D."/>
            <person name="Amaro F."/>
            <person name="Zusman T."/>
            <person name="Lifshitz Z."/>
            <person name="Cohen O."/>
            <person name="Gilbert J.A."/>
            <person name="Pupko T."/>
            <person name="Shuman H.A."/>
            <person name="Segal G."/>
        </authorList>
    </citation>
    <scope>NUCLEOTIDE SEQUENCE [LARGE SCALE GENOMIC DNA]</scope>
    <source>
        <strain evidence="2 3">WA-270A-C2</strain>
    </source>
</reference>
<keyword evidence="3" id="KW-1185">Reference proteome</keyword>